<dbReference type="EMBL" id="VTWT01000004">
    <property type="protein sequence ID" value="KAA9338793.1"/>
    <property type="molecule type" value="Genomic_DNA"/>
</dbReference>
<gene>
    <name evidence="2" type="ORF">F0P94_08325</name>
</gene>
<sequence length="1049" mass="121922">MTYPLIHALSTVGVLKHYNQDYLIHRQRTDFTGANGVGKSIIADLLQLIFINDRQLFQFGTEGYKKEARQIHKLPYKCRDAYAFLTVEVEENKFICIGVSIPNNSNRPLKPFLITLDPNNQLPFSDRAFSKEQIPQAKHFINDKNQICIVEDLGRHFRDKYDLYFEYYSNREQKDEHYARLYDQHLLPINLSIPSSLKTFAKIIQSFSRARSGGDKSEELKDFLFDGVEHELEHTFDSYKNEIDKLLRDYDDLHLFINDLEAKQLELEELSKLLEFQKTAQRKLLIGTCGNSFANSNRASVALDLKIREYKTAVQKAGLLTRQLPRLLSLADGYKALLSHCKRRLDAIKTCAEIVKSIVEVEKQINDLTFTNLPVIVEPFNGQYPIDEYDTGEIIRRFKTFVPIYKQYKSISAIEQQIENQKQIIQERKAVVSKNIKYYKLINDLFRGTTEKSLIAQVLKSDKTISTAQEAVLFHFLQTHWQKPELPGFPFYADGFEFFDDEQIIQDERLGGYWLRLKDLSIYIESLKHEPVLGNTELRSKAISDLLIHNETIINSLNKELEQLDLFEKGKEFELKYATVLIGLDARLYDYEFKNQLAITAQLILQLEDKIDGLQKERSELHNNKALRLVEVGIDKNFDLQKLFEIENSNFECWQHKAEKFHNRVINDSAKESAMRETSIPALEQQTKDKKELADRATVMYLKDKGDLEKIYPELITETFSEISEEELQGYRQQYDDARRNYESAYLAACKLFKETADGNNMEIALEINKGNFSFQLMEQALLGSRIKFRDQIAEELRTANRSRHKLVDSIHETMLKIFIRTKTKYEEYRTQVRELNLFFTGKTISNKYFFQVEFVPNSEVPIEWINQLQSQSQHLYKHGELPMGNSVELFIEEFFKTAARYKKKIAFRDLLDPKTYFTLDAGLINEKGNEVPGSTGETYSAKVLLGIGRLSKVQAQNRQGIRFIILEETANLDKTNFNNFPAIAEEFGYQIITMTPKPFGADATEGWYLHHLLPGRHDPDINYPVPASYFKTNTNKEDLLSYLNRVSV</sequence>
<organism evidence="2 3">
    <name type="scientific">Adhaeribacter soli</name>
    <dbReference type="NCBI Taxonomy" id="2607655"/>
    <lineage>
        <taxon>Bacteria</taxon>
        <taxon>Pseudomonadati</taxon>
        <taxon>Bacteroidota</taxon>
        <taxon>Cytophagia</taxon>
        <taxon>Cytophagales</taxon>
        <taxon>Hymenobacteraceae</taxon>
        <taxon>Adhaeribacter</taxon>
    </lineage>
</organism>
<dbReference type="Gene3D" id="3.40.1140.10">
    <property type="match status" value="1"/>
</dbReference>
<dbReference type="RefSeq" id="WP_150903426.1">
    <property type="nucleotide sequence ID" value="NZ_VTWT01000004.1"/>
</dbReference>
<name>A0A5N1J2M8_9BACT</name>
<reference evidence="2 3" key="1">
    <citation type="submission" date="2019-09" db="EMBL/GenBank/DDBJ databases">
        <title>Genome sequence of Adhaeribacter sp. M2.</title>
        <authorList>
            <person name="Srinivasan S."/>
        </authorList>
    </citation>
    <scope>NUCLEOTIDE SEQUENCE [LARGE SCALE GENOMIC DNA]</scope>
    <source>
        <strain evidence="2 3">M2</strain>
    </source>
</reference>
<evidence type="ECO:0000313" key="2">
    <source>
        <dbReference type="EMBL" id="KAA9338793.1"/>
    </source>
</evidence>
<protein>
    <recommendedName>
        <fullName evidence="4">MukB N-terminal domain-containing protein</fullName>
    </recommendedName>
</protein>
<evidence type="ECO:0008006" key="4">
    <source>
        <dbReference type="Google" id="ProtNLM"/>
    </source>
</evidence>
<evidence type="ECO:0000313" key="3">
    <source>
        <dbReference type="Proteomes" id="UP000326570"/>
    </source>
</evidence>
<comment type="caution">
    <text evidence="2">The sequence shown here is derived from an EMBL/GenBank/DDBJ whole genome shotgun (WGS) entry which is preliminary data.</text>
</comment>
<dbReference type="AlphaFoldDB" id="A0A5N1J2M8"/>
<keyword evidence="3" id="KW-1185">Reference proteome</keyword>
<accession>A0A5N1J2M8</accession>
<dbReference type="Proteomes" id="UP000326570">
    <property type="component" value="Unassembled WGS sequence"/>
</dbReference>
<feature type="coiled-coil region" evidence="1">
    <location>
        <begin position="597"/>
        <end position="624"/>
    </location>
</feature>
<feature type="coiled-coil region" evidence="1">
    <location>
        <begin position="229"/>
        <end position="280"/>
    </location>
</feature>
<keyword evidence="1" id="KW-0175">Coiled coil</keyword>
<evidence type="ECO:0000256" key="1">
    <source>
        <dbReference type="SAM" id="Coils"/>
    </source>
</evidence>
<proteinExistence type="predicted"/>